<protein>
    <submittedName>
        <fullName evidence="2">Uncharacterized protein</fullName>
    </submittedName>
</protein>
<dbReference type="InterPro" id="IPR029058">
    <property type="entry name" value="AB_hydrolase_fold"/>
</dbReference>
<gene>
    <name evidence="2" type="ORF">SCARR_00543</name>
</gene>
<evidence type="ECO:0000313" key="2">
    <source>
        <dbReference type="EMBL" id="VGO18490.1"/>
    </source>
</evidence>
<sequence>MKMNKWIIYASALGLISGFCDAEAAEKLHLDVASTRHLELPTLETGNASPGKKAAVTPPEHAGSTVFHTLYLPENWNPDWQKTGERLPIIFEYAGNYHPPTGSTGEPEDAALGYGLSGGKYIWVSLPFVSDDHQDNAIKWWGDLDATVEYAKVNVPRIIETYGGDPNAVFLCGFSRGSIAVNYIGLHDDEIAALWSGFITHDHFDGAKAGGGWGSPLAGYQAVASNRLMRVAGRPYMVGSNGASKQIRAFIDSAQTVQTNFYFHAVGINSIFPEGFPNDIAAHAHTDRWLTRPSVYRQNAWEWMNGVINRD</sequence>
<evidence type="ECO:0000313" key="3">
    <source>
        <dbReference type="Proteomes" id="UP000346198"/>
    </source>
</evidence>
<feature type="chain" id="PRO_5025569343" evidence="1">
    <location>
        <begin position="25"/>
        <end position="311"/>
    </location>
</feature>
<reference evidence="2 3" key="1">
    <citation type="submission" date="2019-04" db="EMBL/GenBank/DDBJ databases">
        <authorList>
            <person name="Van Vliet M D."/>
        </authorList>
    </citation>
    <scope>NUCLEOTIDE SEQUENCE [LARGE SCALE GENOMIC DNA]</scope>
    <source>
        <strain evidence="2 3">F21</strain>
    </source>
</reference>
<proteinExistence type="predicted"/>
<feature type="signal peptide" evidence="1">
    <location>
        <begin position="1"/>
        <end position="24"/>
    </location>
</feature>
<dbReference type="EMBL" id="CAAHFH010000001">
    <property type="protein sequence ID" value="VGO18490.1"/>
    <property type="molecule type" value="Genomic_DNA"/>
</dbReference>
<organism evidence="2 3">
    <name type="scientific">Pontiella sulfatireligans</name>
    <dbReference type="NCBI Taxonomy" id="2750658"/>
    <lineage>
        <taxon>Bacteria</taxon>
        <taxon>Pseudomonadati</taxon>
        <taxon>Kiritimatiellota</taxon>
        <taxon>Kiritimatiellia</taxon>
        <taxon>Kiritimatiellales</taxon>
        <taxon>Pontiellaceae</taxon>
        <taxon>Pontiella</taxon>
    </lineage>
</organism>
<dbReference type="Gene3D" id="3.40.50.1820">
    <property type="entry name" value="alpha/beta hydrolase"/>
    <property type="match status" value="1"/>
</dbReference>
<evidence type="ECO:0000256" key="1">
    <source>
        <dbReference type="SAM" id="SignalP"/>
    </source>
</evidence>
<keyword evidence="1" id="KW-0732">Signal</keyword>
<dbReference type="AlphaFoldDB" id="A0A6C2UE91"/>
<accession>A0A6C2UE91</accession>
<keyword evidence="3" id="KW-1185">Reference proteome</keyword>
<dbReference type="SUPFAM" id="SSF53474">
    <property type="entry name" value="alpha/beta-Hydrolases"/>
    <property type="match status" value="2"/>
</dbReference>
<dbReference type="Proteomes" id="UP000346198">
    <property type="component" value="Unassembled WGS sequence"/>
</dbReference>
<name>A0A6C2UE91_9BACT</name>